<gene>
    <name evidence="2" type="ORF">ACFL27_00175</name>
</gene>
<dbReference type="InterPro" id="IPR013217">
    <property type="entry name" value="Methyltransf_12"/>
</dbReference>
<dbReference type="EC" id="2.1.-.-" evidence="2"/>
<keyword evidence="2" id="KW-0808">Transferase</keyword>
<protein>
    <submittedName>
        <fullName evidence="2">Class I SAM-dependent methyltransferase</fullName>
        <ecNumber evidence="2">2.1.-.-</ecNumber>
    </submittedName>
</protein>
<evidence type="ECO:0000259" key="1">
    <source>
        <dbReference type="Pfam" id="PF08242"/>
    </source>
</evidence>
<comment type="caution">
    <text evidence="2">The sequence shown here is derived from an EMBL/GenBank/DDBJ whole genome shotgun (WGS) entry which is preliminary data.</text>
</comment>
<dbReference type="CDD" id="cd02440">
    <property type="entry name" value="AdoMet_MTases"/>
    <property type="match status" value="1"/>
</dbReference>
<dbReference type="GO" id="GO:0032259">
    <property type="term" value="P:methylation"/>
    <property type="evidence" value="ECO:0007669"/>
    <property type="project" value="UniProtKB-KW"/>
</dbReference>
<evidence type="ECO:0000313" key="3">
    <source>
        <dbReference type="Proteomes" id="UP001594351"/>
    </source>
</evidence>
<keyword evidence="2" id="KW-0489">Methyltransferase</keyword>
<proteinExistence type="predicted"/>
<accession>A0ABV6YQW3</accession>
<dbReference type="InterPro" id="IPR029063">
    <property type="entry name" value="SAM-dependent_MTases_sf"/>
</dbReference>
<dbReference type="Gene3D" id="3.40.50.150">
    <property type="entry name" value="Vaccinia Virus protein VP39"/>
    <property type="match status" value="1"/>
</dbReference>
<organism evidence="2 3">
    <name type="scientific">candidate division CSSED10-310 bacterium</name>
    <dbReference type="NCBI Taxonomy" id="2855610"/>
    <lineage>
        <taxon>Bacteria</taxon>
        <taxon>Bacteria division CSSED10-310</taxon>
    </lineage>
</organism>
<keyword evidence="3" id="KW-1185">Reference proteome</keyword>
<dbReference type="Proteomes" id="UP001594351">
    <property type="component" value="Unassembled WGS sequence"/>
</dbReference>
<sequence>MISSDYLSDPIKYSELYIHDQVQNPQNFNAVIGEQDEMFLWELGQCHGNVEQARWRYFAIGKQLMESITSIVDWRWGNFSQVRKFLDFGCGYGRLTRFLINNLPPQRIWGADIQRDAVKFQVAYHAINGLISTSVPEEFKTEHRFDCIYVVSLFSHLPPHTFQRWLEVLYNLLDPSGILIMSTHSMSLLPPQDRNNNRGILFFPDSESRALDKNEYGATYVTEAFMRQVIKRVTGQSIFRCIKRGLCGWQDLYLISKSQARDMATYKPSIGPFGSFDGCKIDDDGRVSFWGWACELREKYSNCQVLLFRNGELMKCKLDRLDRPDVTQHIEDSNLVNPGWSFTARREQFKPDDVVMIKLVGQQGIETVIHLNAFQQMLQSFTQYQ</sequence>
<evidence type="ECO:0000313" key="2">
    <source>
        <dbReference type="EMBL" id="MFC1848598.1"/>
    </source>
</evidence>
<dbReference type="GO" id="GO:0008168">
    <property type="term" value="F:methyltransferase activity"/>
    <property type="evidence" value="ECO:0007669"/>
    <property type="project" value="UniProtKB-KW"/>
</dbReference>
<dbReference type="Pfam" id="PF08242">
    <property type="entry name" value="Methyltransf_12"/>
    <property type="match status" value="1"/>
</dbReference>
<reference evidence="2 3" key="1">
    <citation type="submission" date="2024-09" db="EMBL/GenBank/DDBJ databases">
        <title>Laminarin stimulates single cell rates of sulfate reduction while oxygen inhibits transcriptomic activity in coastal marine sediment.</title>
        <authorList>
            <person name="Lindsay M."/>
            <person name="Orcutt B."/>
            <person name="Emerson D."/>
            <person name="Stepanauskas R."/>
            <person name="D'Angelo T."/>
        </authorList>
    </citation>
    <scope>NUCLEOTIDE SEQUENCE [LARGE SCALE GENOMIC DNA]</scope>
    <source>
        <strain evidence="2">SAG AM-311-K15</strain>
    </source>
</reference>
<feature type="domain" description="Methyltransferase type 12" evidence="1">
    <location>
        <begin position="86"/>
        <end position="179"/>
    </location>
</feature>
<dbReference type="SUPFAM" id="SSF53335">
    <property type="entry name" value="S-adenosyl-L-methionine-dependent methyltransferases"/>
    <property type="match status" value="1"/>
</dbReference>
<dbReference type="EMBL" id="JBHPBY010000001">
    <property type="protein sequence ID" value="MFC1848598.1"/>
    <property type="molecule type" value="Genomic_DNA"/>
</dbReference>
<name>A0ABV6YQW3_UNCC1</name>